<feature type="transmembrane region" description="Helical" evidence="1">
    <location>
        <begin position="6"/>
        <end position="25"/>
    </location>
</feature>
<keyword evidence="1" id="KW-0812">Transmembrane</keyword>
<evidence type="ECO:0000256" key="1">
    <source>
        <dbReference type="SAM" id="Phobius"/>
    </source>
</evidence>
<organism evidence="2 3">
    <name type="scientific">Tritonibacter horizontis</name>
    <dbReference type="NCBI Taxonomy" id="1768241"/>
    <lineage>
        <taxon>Bacteria</taxon>
        <taxon>Pseudomonadati</taxon>
        <taxon>Pseudomonadota</taxon>
        <taxon>Alphaproteobacteria</taxon>
        <taxon>Rhodobacterales</taxon>
        <taxon>Paracoccaceae</taxon>
        <taxon>Tritonibacter</taxon>
    </lineage>
</organism>
<reference evidence="2 3" key="1">
    <citation type="submission" date="2015-12" db="EMBL/GenBank/DDBJ databases">
        <title>Genome sequence of the marine Rhodobacteraceae strain O3.65, Candidatus Tritonibacter horizontis.</title>
        <authorList>
            <person name="Poehlein A."/>
            <person name="Giebel H.A."/>
            <person name="Voget S."/>
            <person name="Brinkhoff T."/>
        </authorList>
    </citation>
    <scope>NUCLEOTIDE SEQUENCE [LARGE SCALE GENOMIC DNA]</scope>
    <source>
        <strain evidence="2 3">O3.65</strain>
    </source>
</reference>
<evidence type="ECO:0008006" key="4">
    <source>
        <dbReference type="Google" id="ProtNLM"/>
    </source>
</evidence>
<accession>A0A132BY60</accession>
<gene>
    <name evidence="2" type="ORF">TRIHO_18150</name>
</gene>
<name>A0A132BY60_9RHOB</name>
<proteinExistence type="predicted"/>
<comment type="caution">
    <text evidence="2">The sequence shown here is derived from an EMBL/GenBank/DDBJ whole genome shotgun (WGS) entry which is preliminary data.</text>
</comment>
<dbReference type="RefSeq" id="WP_068242264.1">
    <property type="nucleotide sequence ID" value="NZ_LPUY01000054.1"/>
</dbReference>
<keyword evidence="1" id="KW-0472">Membrane</keyword>
<dbReference type="Proteomes" id="UP000068382">
    <property type="component" value="Unassembled WGS sequence"/>
</dbReference>
<protein>
    <recommendedName>
        <fullName evidence="4">50S ribosomal protein L35</fullName>
    </recommendedName>
</protein>
<dbReference type="EMBL" id="LPUY01000054">
    <property type="protein sequence ID" value="KUP93318.1"/>
    <property type="molecule type" value="Genomic_DNA"/>
</dbReference>
<feature type="transmembrane region" description="Helical" evidence="1">
    <location>
        <begin position="32"/>
        <end position="50"/>
    </location>
</feature>
<evidence type="ECO:0000313" key="3">
    <source>
        <dbReference type="Proteomes" id="UP000068382"/>
    </source>
</evidence>
<evidence type="ECO:0000313" key="2">
    <source>
        <dbReference type="EMBL" id="KUP93318.1"/>
    </source>
</evidence>
<dbReference type="AlphaFoldDB" id="A0A132BY60"/>
<keyword evidence="3" id="KW-1185">Reference proteome</keyword>
<sequence length="73" mass="7853">MDTDAVLVIGLVLAWIGIPSFFSAYANRRSPLAAVFMLVGGGACIVWAVMVHPEGYAVSEVPDVFFRVIGRLL</sequence>
<keyword evidence="1" id="KW-1133">Transmembrane helix</keyword>
<dbReference type="OrthoDB" id="7875801at2"/>